<proteinExistence type="inferred from homology"/>
<keyword evidence="5 6" id="KW-0472">Membrane</keyword>
<dbReference type="Pfam" id="PF04138">
    <property type="entry name" value="GtrA_DPMS_TM"/>
    <property type="match status" value="1"/>
</dbReference>
<dbReference type="InterPro" id="IPR051401">
    <property type="entry name" value="GtrA_CellWall_Glycosyl"/>
</dbReference>
<comment type="subcellular location">
    <subcellularLocation>
        <location evidence="1">Membrane</location>
        <topology evidence="1">Multi-pass membrane protein</topology>
    </subcellularLocation>
</comment>
<dbReference type="RefSeq" id="WP_050536023.1">
    <property type="nucleotide sequence ID" value="NZ_CABHYO010000059.1"/>
</dbReference>
<feature type="transmembrane region" description="Helical" evidence="6">
    <location>
        <begin position="45"/>
        <end position="65"/>
    </location>
</feature>
<dbReference type="GO" id="GO:0000271">
    <property type="term" value="P:polysaccharide biosynthetic process"/>
    <property type="evidence" value="ECO:0007669"/>
    <property type="project" value="InterPro"/>
</dbReference>
<feature type="transmembrane region" description="Helical" evidence="6">
    <location>
        <begin position="111"/>
        <end position="130"/>
    </location>
</feature>
<evidence type="ECO:0000256" key="5">
    <source>
        <dbReference type="ARBA" id="ARBA00023136"/>
    </source>
</evidence>
<feature type="transmembrane region" description="Helical" evidence="6">
    <location>
        <begin position="86"/>
        <end position="105"/>
    </location>
</feature>
<feature type="transmembrane region" description="Helical" evidence="6">
    <location>
        <begin position="21"/>
        <end position="39"/>
    </location>
</feature>
<dbReference type="PANTHER" id="PTHR38459:SF1">
    <property type="entry name" value="PROPHAGE BACTOPRENOL-LINKED GLUCOSE TRANSLOCASE HOMOLOG"/>
    <property type="match status" value="1"/>
</dbReference>
<keyword evidence="4 6" id="KW-1133">Transmembrane helix</keyword>
<protein>
    <submittedName>
        <fullName evidence="8">GtrA family protein</fullName>
    </submittedName>
</protein>
<evidence type="ECO:0000259" key="7">
    <source>
        <dbReference type="Pfam" id="PF04138"/>
    </source>
</evidence>
<accession>A0AA44CJU8</accession>
<comment type="caution">
    <text evidence="8">The sequence shown here is derived from an EMBL/GenBank/DDBJ whole genome shotgun (WGS) entry which is preliminary data.</text>
</comment>
<evidence type="ECO:0000256" key="2">
    <source>
        <dbReference type="ARBA" id="ARBA00009399"/>
    </source>
</evidence>
<dbReference type="PANTHER" id="PTHR38459">
    <property type="entry name" value="PROPHAGE BACTOPRENOL-LINKED GLUCOSE TRANSLOCASE HOMOLOG"/>
    <property type="match status" value="1"/>
</dbReference>
<keyword evidence="3 6" id="KW-0812">Transmembrane</keyword>
<dbReference type="Proteomes" id="UP000712947">
    <property type="component" value="Unassembled WGS sequence"/>
</dbReference>
<gene>
    <name evidence="8" type="ORF">HB991_05270</name>
</gene>
<sequence length="143" mass="16677">MKKTKEIGNKLYSHSLVFIKFCLVGGATMAIYFLFIWFVESFVGLSYLIAVSMAYFFSVLFHFLASKYFTFSMATRGYSKNLLVRYLFLLLINYLITMFVVSFFVEQLQLSPYIAVCISAVFTILTGYLLGRYWVFKIKKEII</sequence>
<evidence type="ECO:0000313" key="8">
    <source>
        <dbReference type="EMBL" id="NIL21935.1"/>
    </source>
</evidence>
<evidence type="ECO:0000256" key="6">
    <source>
        <dbReference type="SAM" id="Phobius"/>
    </source>
</evidence>
<dbReference type="EMBL" id="JAASAI010000003">
    <property type="protein sequence ID" value="NIL21935.1"/>
    <property type="molecule type" value="Genomic_DNA"/>
</dbReference>
<name>A0AA44CJU8_YERMO</name>
<reference evidence="8" key="1">
    <citation type="submission" date="2020-03" db="EMBL/GenBank/DDBJ databases">
        <authorList>
            <person name="Kislichkina A."/>
            <person name="Dentovskaya S."/>
            <person name="Shaikhutdinov R."/>
            <person name="Ivanov S."/>
            <person name="Sizova A."/>
            <person name="Solomentsev V."/>
            <person name="Bogun A."/>
        </authorList>
    </citation>
    <scope>NUCLEOTIDE SEQUENCE</scope>
    <source>
        <strain evidence="8">SCPM-O-B-7610</strain>
    </source>
</reference>
<dbReference type="InterPro" id="IPR007267">
    <property type="entry name" value="GtrA_DPMS_TM"/>
</dbReference>
<evidence type="ECO:0000313" key="9">
    <source>
        <dbReference type="Proteomes" id="UP000712947"/>
    </source>
</evidence>
<evidence type="ECO:0000256" key="3">
    <source>
        <dbReference type="ARBA" id="ARBA00022692"/>
    </source>
</evidence>
<feature type="domain" description="GtrA/DPMS transmembrane" evidence="7">
    <location>
        <begin position="20"/>
        <end position="136"/>
    </location>
</feature>
<comment type="similarity">
    <text evidence="2">Belongs to the GtrA family.</text>
</comment>
<dbReference type="GO" id="GO:0005886">
    <property type="term" value="C:plasma membrane"/>
    <property type="evidence" value="ECO:0007669"/>
    <property type="project" value="TreeGrafter"/>
</dbReference>
<organism evidence="8 9">
    <name type="scientific">Yersinia mollaretii</name>
    <dbReference type="NCBI Taxonomy" id="33060"/>
    <lineage>
        <taxon>Bacteria</taxon>
        <taxon>Pseudomonadati</taxon>
        <taxon>Pseudomonadota</taxon>
        <taxon>Gammaproteobacteria</taxon>
        <taxon>Enterobacterales</taxon>
        <taxon>Yersiniaceae</taxon>
        <taxon>Yersinia</taxon>
    </lineage>
</organism>
<dbReference type="AlphaFoldDB" id="A0AA44CJU8"/>
<evidence type="ECO:0000256" key="4">
    <source>
        <dbReference type="ARBA" id="ARBA00022989"/>
    </source>
</evidence>
<evidence type="ECO:0000256" key="1">
    <source>
        <dbReference type="ARBA" id="ARBA00004141"/>
    </source>
</evidence>